<dbReference type="AlphaFoldDB" id="Q6BKG2"/>
<evidence type="ECO:0000313" key="2">
    <source>
        <dbReference type="Proteomes" id="UP000000599"/>
    </source>
</evidence>
<protein>
    <submittedName>
        <fullName evidence="1">DEHA2F22220p</fullName>
    </submittedName>
</protein>
<keyword evidence="2" id="KW-1185">Reference proteome</keyword>
<accession>Q6BKG2</accession>
<dbReference type="OrthoDB" id="4027254at2759"/>
<dbReference type="HOGENOM" id="CLU_602724_0_0_1"/>
<dbReference type="KEGG" id="dha:DEHA2F22220g"/>
<gene>
    <name evidence="1" type="ordered locus">DEHA2F22220g</name>
</gene>
<name>Q6BKG2_DEBHA</name>
<reference evidence="1 2" key="1">
    <citation type="journal article" date="2004" name="Nature">
        <title>Genome evolution in yeasts.</title>
        <authorList>
            <consortium name="Genolevures"/>
            <person name="Dujon B."/>
            <person name="Sherman D."/>
            <person name="Fischer G."/>
            <person name="Durrens P."/>
            <person name="Casaregola S."/>
            <person name="Lafontaine I."/>
            <person name="de Montigny J."/>
            <person name="Marck C."/>
            <person name="Neuveglise C."/>
            <person name="Talla E."/>
            <person name="Goffard N."/>
            <person name="Frangeul L."/>
            <person name="Aigle M."/>
            <person name="Anthouard V."/>
            <person name="Babour A."/>
            <person name="Barbe V."/>
            <person name="Barnay S."/>
            <person name="Blanchin S."/>
            <person name="Beckerich J.M."/>
            <person name="Beyne E."/>
            <person name="Bleykasten C."/>
            <person name="Boisrame A."/>
            <person name="Boyer J."/>
            <person name="Cattolico L."/>
            <person name="Confanioleri F."/>
            <person name="de Daruvar A."/>
            <person name="Despons L."/>
            <person name="Fabre E."/>
            <person name="Fairhead C."/>
            <person name="Ferry-Dumazet H."/>
            <person name="Groppi A."/>
            <person name="Hantraye F."/>
            <person name="Hennequin C."/>
            <person name="Jauniaux N."/>
            <person name="Joyet P."/>
            <person name="Kachouri R."/>
            <person name="Kerrest A."/>
            <person name="Koszul R."/>
            <person name="Lemaire M."/>
            <person name="Lesur I."/>
            <person name="Ma L."/>
            <person name="Muller H."/>
            <person name="Nicaud J.M."/>
            <person name="Nikolski M."/>
            <person name="Oztas S."/>
            <person name="Ozier-Kalogeropoulos O."/>
            <person name="Pellenz S."/>
            <person name="Potier S."/>
            <person name="Richard G.F."/>
            <person name="Straub M.L."/>
            <person name="Suleau A."/>
            <person name="Swennene D."/>
            <person name="Tekaia F."/>
            <person name="Wesolowski-Louvel M."/>
            <person name="Westhof E."/>
            <person name="Wirth B."/>
            <person name="Zeniou-Meyer M."/>
            <person name="Zivanovic I."/>
            <person name="Bolotin-Fukuhara M."/>
            <person name="Thierry A."/>
            <person name="Bouchier C."/>
            <person name="Caudron B."/>
            <person name="Scarpelli C."/>
            <person name="Gaillardin C."/>
            <person name="Weissenbach J."/>
            <person name="Wincker P."/>
            <person name="Souciet J.L."/>
        </authorList>
    </citation>
    <scope>NUCLEOTIDE SEQUENCE [LARGE SCALE GENOMIC DNA]</scope>
    <source>
        <strain evidence="2">ATCC 36239 / CBS 767 / BCRC 21394 / JCM 1990 / NBRC 0083 / IGC 2968</strain>
    </source>
</reference>
<dbReference type="RefSeq" id="XP_461309.2">
    <property type="nucleotide sequence ID" value="XM_461309.1"/>
</dbReference>
<dbReference type="InParanoid" id="Q6BKG2"/>
<evidence type="ECO:0000313" key="1">
    <source>
        <dbReference type="EMBL" id="CAG89710.2"/>
    </source>
</evidence>
<dbReference type="OMA" id="HISKSWK"/>
<dbReference type="eggNOG" id="ENOG502T671">
    <property type="taxonomic scope" value="Eukaryota"/>
</dbReference>
<dbReference type="GeneID" id="2903985"/>
<dbReference type="EMBL" id="CR382138">
    <property type="protein sequence ID" value="CAG89710.2"/>
    <property type="molecule type" value="Genomic_DNA"/>
</dbReference>
<organism evidence="1 2">
    <name type="scientific">Debaryomyces hansenii (strain ATCC 36239 / CBS 767 / BCRC 21394 / JCM 1990 / NBRC 0083 / IGC 2968)</name>
    <name type="common">Yeast</name>
    <name type="synonym">Torulaspora hansenii</name>
    <dbReference type="NCBI Taxonomy" id="284592"/>
    <lineage>
        <taxon>Eukaryota</taxon>
        <taxon>Fungi</taxon>
        <taxon>Dikarya</taxon>
        <taxon>Ascomycota</taxon>
        <taxon>Saccharomycotina</taxon>
        <taxon>Pichiomycetes</taxon>
        <taxon>Debaryomycetaceae</taxon>
        <taxon>Debaryomyces</taxon>
    </lineage>
</organism>
<dbReference type="Proteomes" id="UP000000599">
    <property type="component" value="Chromosome F"/>
</dbReference>
<proteinExistence type="predicted"/>
<sequence length="454" mass="52996">MSCEDSYISTIYPSFNTFKAIEFVDPEKELSINLAKIDFAINESPYPLNEIPLDCLIELITSSQRLISLESELVSSFTSFFRTRFDKIINNVIIESIFNSGYNGIYFLPNNDCLTRVNTILRLVYDLNNPLNSTSPCTLFVSECTTIQLLRCLKSTQISLLEHINEKPRSDSISDSILNSRLTTTYRKQLKVFQKTNEQYEYIYLKIVLINRLLNMVEETCNPSFEVFDYFYEILQHDVITDTSAFCTELMLVMVHFRQVLDGVQIKNALFYEEFVNIRHCLKLIITTIHGKQYPCIESDKEFSKLLVLYIQIFQKNKVATIAKETSTCNNSSKKTVLKSSQRQCNVDNANYKYHLAKGLKEPEWVKNFYDVKANNEIQLQITKDIVNKEISSDYNTNDDPTNTIKQGFRSKMRKIWSSSLLKYRKSTLNDCKKCKFLPLHYLYHKHENETYIE</sequence>